<proteinExistence type="predicted"/>
<keyword evidence="6 8" id="KW-0472">Membrane</keyword>
<feature type="domain" description="Lycopene cyclase" evidence="9">
    <location>
        <begin position="19"/>
        <end position="100"/>
    </location>
</feature>
<dbReference type="EMBL" id="JACBZX010000001">
    <property type="protein sequence ID" value="NYG37799.1"/>
    <property type="molecule type" value="Genomic_DNA"/>
</dbReference>
<evidence type="ECO:0000313" key="11">
    <source>
        <dbReference type="Proteomes" id="UP000592181"/>
    </source>
</evidence>
<evidence type="ECO:0000256" key="2">
    <source>
        <dbReference type="ARBA" id="ARBA00004829"/>
    </source>
</evidence>
<organism evidence="10 11">
    <name type="scientific">Janibacter alkaliphilus</name>
    <dbReference type="NCBI Taxonomy" id="1069963"/>
    <lineage>
        <taxon>Bacteria</taxon>
        <taxon>Bacillati</taxon>
        <taxon>Actinomycetota</taxon>
        <taxon>Actinomycetes</taxon>
        <taxon>Micrococcales</taxon>
        <taxon>Intrasporangiaceae</taxon>
        <taxon>Janibacter</taxon>
    </lineage>
</organism>
<dbReference type="GO" id="GO:0016020">
    <property type="term" value="C:membrane"/>
    <property type="evidence" value="ECO:0007669"/>
    <property type="project" value="UniProtKB-SubCell"/>
</dbReference>
<comment type="subcellular location">
    <subcellularLocation>
        <location evidence="1">Membrane</location>
        <topology evidence="1">Multi-pass membrane protein</topology>
    </subcellularLocation>
</comment>
<keyword evidence="4" id="KW-0125">Carotenoid biosynthesis</keyword>
<dbReference type="NCBIfam" id="TIGR03462">
    <property type="entry name" value="CarR_dom_SF"/>
    <property type="match status" value="1"/>
</dbReference>
<keyword evidence="5 8" id="KW-1133">Transmembrane helix</keyword>
<comment type="pathway">
    <text evidence="2">Carotenoid biosynthesis.</text>
</comment>
<evidence type="ECO:0000256" key="7">
    <source>
        <dbReference type="ARBA" id="ARBA00023235"/>
    </source>
</evidence>
<keyword evidence="11" id="KW-1185">Reference proteome</keyword>
<evidence type="ECO:0000256" key="5">
    <source>
        <dbReference type="ARBA" id="ARBA00022989"/>
    </source>
</evidence>
<comment type="caution">
    <text evidence="10">The sequence shown here is derived from an EMBL/GenBank/DDBJ whole genome shotgun (WGS) entry which is preliminary data.</text>
</comment>
<feature type="transmembrane region" description="Helical" evidence="8">
    <location>
        <begin position="12"/>
        <end position="30"/>
    </location>
</feature>
<feature type="transmembrane region" description="Helical" evidence="8">
    <location>
        <begin position="85"/>
        <end position="107"/>
    </location>
</feature>
<dbReference type="GO" id="GO:0045436">
    <property type="term" value="F:lycopene beta cyclase activity"/>
    <property type="evidence" value="ECO:0007669"/>
    <property type="project" value="UniProtKB-ARBA"/>
</dbReference>
<dbReference type="Proteomes" id="UP000592181">
    <property type="component" value="Unassembled WGS sequence"/>
</dbReference>
<dbReference type="Pfam" id="PF18916">
    <property type="entry name" value="Lycopene_cyc"/>
    <property type="match status" value="1"/>
</dbReference>
<sequence>MTAAGSDAPWAYAAMLGFCLACTLPLVPLLRLDLLRRPGRLLLAVLLAGTPFLLWDVVVTELGHWWFDEQQTMPWRVAGLPLEEIAFFVVIPLVSVITLEGVSTVLARLTARRQAGR</sequence>
<evidence type="ECO:0000259" key="9">
    <source>
        <dbReference type="Pfam" id="PF18916"/>
    </source>
</evidence>
<gene>
    <name evidence="10" type="ORF">BJY28_002268</name>
</gene>
<dbReference type="AlphaFoldDB" id="A0A852X4G9"/>
<evidence type="ECO:0000256" key="6">
    <source>
        <dbReference type="ARBA" id="ARBA00023136"/>
    </source>
</evidence>
<dbReference type="InterPro" id="IPR017825">
    <property type="entry name" value="Lycopene_cyclase_dom"/>
</dbReference>
<accession>A0A852X4G9</accession>
<evidence type="ECO:0000256" key="8">
    <source>
        <dbReference type="SAM" id="Phobius"/>
    </source>
</evidence>
<dbReference type="GO" id="GO:0016872">
    <property type="term" value="F:intramolecular lyase activity"/>
    <property type="evidence" value="ECO:0007669"/>
    <property type="project" value="InterPro"/>
</dbReference>
<name>A0A852X4G9_9MICO</name>
<keyword evidence="3 8" id="KW-0812">Transmembrane</keyword>
<keyword evidence="7" id="KW-0413">Isomerase</keyword>
<evidence type="ECO:0000313" key="10">
    <source>
        <dbReference type="EMBL" id="NYG37799.1"/>
    </source>
</evidence>
<evidence type="ECO:0000256" key="1">
    <source>
        <dbReference type="ARBA" id="ARBA00004141"/>
    </source>
</evidence>
<protein>
    <submittedName>
        <fullName evidence="10">Lycopene cyclase domain-containing protein</fullName>
    </submittedName>
</protein>
<dbReference type="RefSeq" id="WP_179463110.1">
    <property type="nucleotide sequence ID" value="NZ_JACBZX010000001.1"/>
</dbReference>
<feature type="transmembrane region" description="Helical" evidence="8">
    <location>
        <begin position="42"/>
        <end position="65"/>
    </location>
</feature>
<evidence type="ECO:0000256" key="3">
    <source>
        <dbReference type="ARBA" id="ARBA00022692"/>
    </source>
</evidence>
<dbReference type="GO" id="GO:0016117">
    <property type="term" value="P:carotenoid biosynthetic process"/>
    <property type="evidence" value="ECO:0007669"/>
    <property type="project" value="UniProtKB-KW"/>
</dbReference>
<reference evidence="10 11" key="1">
    <citation type="submission" date="2020-07" db="EMBL/GenBank/DDBJ databases">
        <title>Sequencing the genomes of 1000 actinobacteria strains.</title>
        <authorList>
            <person name="Klenk H.-P."/>
        </authorList>
    </citation>
    <scope>NUCLEOTIDE SEQUENCE [LARGE SCALE GENOMIC DNA]</scope>
    <source>
        <strain evidence="10 11">DSM 24723</strain>
    </source>
</reference>
<evidence type="ECO:0000256" key="4">
    <source>
        <dbReference type="ARBA" id="ARBA00022746"/>
    </source>
</evidence>